<gene>
    <name evidence="7" type="ORF">SAMN05444581_1371</name>
</gene>
<feature type="transmembrane region" description="Helical" evidence="5">
    <location>
        <begin position="74"/>
        <end position="93"/>
    </location>
</feature>
<dbReference type="PANTHER" id="PTHR23508">
    <property type="entry name" value="CARBOXYLIC ACID TRANSPORTER PROTEIN HOMOLOG"/>
    <property type="match status" value="1"/>
</dbReference>
<sequence length="101" mass="10624">GIGFGALSQHVGRSRTVMLATALAVFVLPFWAFAATPLTLGVSAFVLMVCVQGAWGVVPAYLNELSPAGIRGTFPGFVYQAGNLLAAALWTLAMPKALMRR</sequence>
<keyword evidence="2 5" id="KW-0812">Transmembrane</keyword>
<keyword evidence="3 5" id="KW-1133">Transmembrane helix</keyword>
<dbReference type="PROSITE" id="PS50850">
    <property type="entry name" value="MFS"/>
    <property type="match status" value="1"/>
</dbReference>
<dbReference type="InterPro" id="IPR036259">
    <property type="entry name" value="MFS_trans_sf"/>
</dbReference>
<evidence type="ECO:0000256" key="5">
    <source>
        <dbReference type="SAM" id="Phobius"/>
    </source>
</evidence>
<feature type="transmembrane region" description="Helical" evidence="5">
    <location>
        <begin position="17"/>
        <end position="35"/>
    </location>
</feature>
<reference evidence="7 8" key="1">
    <citation type="submission" date="2016-10" db="EMBL/GenBank/DDBJ databases">
        <authorList>
            <person name="de Groot N.N."/>
        </authorList>
    </citation>
    <scope>NUCLEOTIDE SEQUENCE [LARGE SCALE GENOMIC DNA]</scope>
    <source>
        <strain evidence="7 8">NE2</strain>
    </source>
</reference>
<feature type="domain" description="Major facilitator superfamily (MFS) profile" evidence="6">
    <location>
        <begin position="1"/>
        <end position="101"/>
    </location>
</feature>
<evidence type="ECO:0000256" key="2">
    <source>
        <dbReference type="ARBA" id="ARBA00022692"/>
    </source>
</evidence>
<organism evidence="7 8">
    <name type="scientific">Methylocapsa palsarum</name>
    <dbReference type="NCBI Taxonomy" id="1612308"/>
    <lineage>
        <taxon>Bacteria</taxon>
        <taxon>Pseudomonadati</taxon>
        <taxon>Pseudomonadota</taxon>
        <taxon>Alphaproteobacteria</taxon>
        <taxon>Hyphomicrobiales</taxon>
        <taxon>Beijerinckiaceae</taxon>
        <taxon>Methylocapsa</taxon>
    </lineage>
</organism>
<evidence type="ECO:0000259" key="6">
    <source>
        <dbReference type="PROSITE" id="PS50850"/>
    </source>
</evidence>
<dbReference type="GO" id="GO:0046943">
    <property type="term" value="F:carboxylic acid transmembrane transporter activity"/>
    <property type="evidence" value="ECO:0007669"/>
    <property type="project" value="TreeGrafter"/>
</dbReference>
<name>A0A1I4D491_9HYPH</name>
<keyword evidence="4 5" id="KW-0472">Membrane</keyword>
<dbReference type="EMBL" id="FOSN01000037">
    <property type="protein sequence ID" value="SFK87589.1"/>
    <property type="molecule type" value="Genomic_DNA"/>
</dbReference>
<comment type="subcellular location">
    <subcellularLocation>
        <location evidence="1">Membrane</location>
        <topology evidence="1">Multi-pass membrane protein</topology>
    </subcellularLocation>
</comment>
<dbReference type="InterPro" id="IPR020846">
    <property type="entry name" value="MFS_dom"/>
</dbReference>
<dbReference type="PANTHER" id="PTHR23508:SF10">
    <property type="entry name" value="CARBOXYLIC ACID TRANSPORTER PROTEIN HOMOLOG"/>
    <property type="match status" value="1"/>
</dbReference>
<dbReference type="GO" id="GO:0005886">
    <property type="term" value="C:plasma membrane"/>
    <property type="evidence" value="ECO:0007669"/>
    <property type="project" value="TreeGrafter"/>
</dbReference>
<proteinExistence type="predicted"/>
<dbReference type="Gene3D" id="1.20.1250.20">
    <property type="entry name" value="MFS general substrate transporter like domains"/>
    <property type="match status" value="1"/>
</dbReference>
<protein>
    <submittedName>
        <fullName evidence="7">MFS transporter, SHS family, lactate transporter</fullName>
    </submittedName>
</protein>
<dbReference type="Proteomes" id="UP000198755">
    <property type="component" value="Unassembled WGS sequence"/>
</dbReference>
<evidence type="ECO:0000256" key="4">
    <source>
        <dbReference type="ARBA" id="ARBA00023136"/>
    </source>
</evidence>
<feature type="transmembrane region" description="Helical" evidence="5">
    <location>
        <begin position="42"/>
        <end position="62"/>
    </location>
</feature>
<dbReference type="SUPFAM" id="SSF103473">
    <property type="entry name" value="MFS general substrate transporter"/>
    <property type="match status" value="1"/>
</dbReference>
<dbReference type="AlphaFoldDB" id="A0A1I4D491"/>
<evidence type="ECO:0000313" key="8">
    <source>
        <dbReference type="Proteomes" id="UP000198755"/>
    </source>
</evidence>
<feature type="non-terminal residue" evidence="7">
    <location>
        <position position="1"/>
    </location>
</feature>
<evidence type="ECO:0000313" key="7">
    <source>
        <dbReference type="EMBL" id="SFK87589.1"/>
    </source>
</evidence>
<keyword evidence="8" id="KW-1185">Reference proteome</keyword>
<evidence type="ECO:0000256" key="3">
    <source>
        <dbReference type="ARBA" id="ARBA00022989"/>
    </source>
</evidence>
<evidence type="ECO:0000256" key="1">
    <source>
        <dbReference type="ARBA" id="ARBA00004141"/>
    </source>
</evidence>
<accession>A0A1I4D491</accession>